<keyword evidence="1" id="KW-0732">Signal</keyword>
<feature type="signal peptide" evidence="1">
    <location>
        <begin position="1"/>
        <end position="20"/>
    </location>
</feature>
<sequence length="211" mass="23043">MRLFHLLPMLGLVCAAPAEADYPMTLDKRQTPPPPTRPLPQLPTNLVNITWCQVTITQNPGLEVVKAHTVYANLYMVDGIASPGTKNGANPYDFFVSTGSSLPGGGIIFAKNKYVMSLPYQLGPVNNDFARMRLTDDGYIVANVDYSNLDNAATKTPLSFNAEMRISSGSDKNTYNPPTPYRLMDGFVGFRVKDNIVDGKIQITKDLGGNP</sequence>
<dbReference type="AlphaFoldDB" id="A0A2L2SRP8"/>
<protein>
    <submittedName>
        <fullName evidence="2">Uncharacterized protein</fullName>
    </submittedName>
</protein>
<dbReference type="EMBL" id="LN649232">
    <property type="protein sequence ID" value="CEI41629.1"/>
    <property type="molecule type" value="Genomic_DNA"/>
</dbReference>
<evidence type="ECO:0000313" key="3">
    <source>
        <dbReference type="Proteomes" id="UP000245910"/>
    </source>
</evidence>
<keyword evidence="3" id="KW-1185">Reference proteome</keyword>
<evidence type="ECO:0000313" key="2">
    <source>
        <dbReference type="EMBL" id="CEI41629.1"/>
    </source>
</evidence>
<evidence type="ECO:0000256" key="1">
    <source>
        <dbReference type="SAM" id="SignalP"/>
    </source>
</evidence>
<feature type="chain" id="PRO_5014875884" evidence="1">
    <location>
        <begin position="21"/>
        <end position="211"/>
    </location>
</feature>
<proteinExistence type="predicted"/>
<organism evidence="2 3">
    <name type="scientific">Fusarium venenatum</name>
    <dbReference type="NCBI Taxonomy" id="56646"/>
    <lineage>
        <taxon>Eukaryota</taxon>
        <taxon>Fungi</taxon>
        <taxon>Dikarya</taxon>
        <taxon>Ascomycota</taxon>
        <taxon>Pezizomycotina</taxon>
        <taxon>Sordariomycetes</taxon>
        <taxon>Hypocreomycetidae</taxon>
        <taxon>Hypocreales</taxon>
        <taxon>Nectriaceae</taxon>
        <taxon>Fusarium</taxon>
    </lineage>
</organism>
<dbReference type="Proteomes" id="UP000245910">
    <property type="component" value="Chromosome IIII"/>
</dbReference>
<dbReference type="OrthoDB" id="5084676at2759"/>
<reference evidence="3" key="1">
    <citation type="submission" date="2014-10" db="EMBL/GenBank/DDBJ databases">
        <authorList>
            <person name="King R."/>
        </authorList>
    </citation>
    <scope>NUCLEOTIDE SEQUENCE [LARGE SCALE GENOMIC DNA]</scope>
    <source>
        <strain evidence="3">A3/5</strain>
    </source>
</reference>
<name>A0A2L2SRP8_9HYPO</name>
<accession>A0A2L2SRP8</accession>
<dbReference type="STRING" id="56646.A0A2L2SRP8"/>